<feature type="domain" description="Bacterial sugar transferase" evidence="3">
    <location>
        <begin position="6"/>
        <end position="183"/>
    </location>
</feature>
<reference evidence="4 5" key="1">
    <citation type="submission" date="2010-12" db="EMBL/GenBank/DDBJ databases">
        <title>The Genome Sequence of Clostridium symbiosum strain WAL-14163.</title>
        <authorList>
            <person name="Earl A."/>
            <person name="Ward D."/>
            <person name="Feldgarden M."/>
            <person name="Gevers D."/>
            <person name="Finegold S.M."/>
            <person name="Summanen P.H."/>
            <person name="Molitoris D.R."/>
            <person name="Vaisanen M.L."/>
            <person name="Daigneault M."/>
            <person name="Young S.K."/>
            <person name="Zeng Q."/>
            <person name="Gargeya S."/>
            <person name="Fitzgerald M."/>
            <person name="Haas B."/>
            <person name="Abouelleil A."/>
            <person name="Alvarado L."/>
            <person name="Arachchi H.M."/>
            <person name="Berlin A."/>
            <person name="Brown A."/>
            <person name="Chapman S.B."/>
            <person name="Chen Z."/>
            <person name="Dunbar C."/>
            <person name="Freedman E."/>
            <person name="Gearin G."/>
            <person name="Gellesch M."/>
            <person name="Goldberg J."/>
            <person name="Griggs A."/>
            <person name="Gujja S."/>
            <person name="Heilman E."/>
            <person name="Heiman D."/>
            <person name="Howarth C."/>
            <person name="Larson L."/>
            <person name="Lui A."/>
            <person name="MacDonald P.J.P."/>
            <person name="Mehta T."/>
            <person name="Montmayeur A."/>
            <person name="Murphy C."/>
            <person name="Neiman D."/>
            <person name="Pearson M."/>
            <person name="Priest M."/>
            <person name="Roberts A."/>
            <person name="Saif S."/>
            <person name="Shea T."/>
            <person name="Shenoy N."/>
            <person name="Sisk P."/>
            <person name="Stolte C."/>
            <person name="Sykes S."/>
            <person name="White J."/>
            <person name="Yandava C."/>
            <person name="Nusbaum C."/>
            <person name="Birren B."/>
        </authorList>
    </citation>
    <scope>NUCLEOTIDE SEQUENCE [LARGE SCALE GENOMIC DNA]</scope>
    <source>
        <strain evidence="4 5">WAL-14163</strain>
    </source>
</reference>
<evidence type="ECO:0000259" key="3">
    <source>
        <dbReference type="Pfam" id="PF02397"/>
    </source>
</evidence>
<comment type="caution">
    <text evidence="4">The sequence shown here is derived from an EMBL/GenBank/DDBJ whole genome shotgun (WGS) entry which is preliminary data.</text>
</comment>
<dbReference type="PANTHER" id="PTHR30576:SF0">
    <property type="entry name" value="UNDECAPRENYL-PHOSPHATE N-ACETYLGALACTOSAMINYL 1-PHOSPHATE TRANSFERASE-RELATED"/>
    <property type="match status" value="1"/>
</dbReference>
<dbReference type="InterPro" id="IPR003362">
    <property type="entry name" value="Bact_transf"/>
</dbReference>
<evidence type="ECO:0000256" key="2">
    <source>
        <dbReference type="SAM" id="Phobius"/>
    </source>
</evidence>
<gene>
    <name evidence="4" type="ORF">HMPREF9474_00254</name>
</gene>
<organism evidence="4 5">
    <name type="scientific">Clostridium symbiosum (strain WAL-14163)</name>
    <dbReference type="NCBI Taxonomy" id="742740"/>
    <lineage>
        <taxon>Bacteria</taxon>
        <taxon>Bacillati</taxon>
        <taxon>Bacillota</taxon>
        <taxon>Clostridia</taxon>
        <taxon>Lachnospirales</taxon>
        <taxon>Lachnospiraceae</taxon>
        <taxon>Otoolea</taxon>
    </lineage>
</organism>
<dbReference type="AlphaFoldDB" id="E7GH61"/>
<keyword evidence="2" id="KW-0472">Membrane</keyword>
<dbReference type="STRING" id="1512.GCA_900049235_00289"/>
<dbReference type="PANTHER" id="PTHR30576">
    <property type="entry name" value="COLANIC BIOSYNTHESIS UDP-GLUCOSE LIPID CARRIER TRANSFERASE"/>
    <property type="match status" value="1"/>
</dbReference>
<dbReference type="EMBL" id="ADLQ01000010">
    <property type="protein sequence ID" value="EGA95839.1"/>
    <property type="molecule type" value="Genomic_DNA"/>
</dbReference>
<proteinExistence type="inferred from homology"/>
<keyword evidence="5" id="KW-1185">Reference proteome</keyword>
<comment type="similarity">
    <text evidence="1">Belongs to the bacterial sugar transferase family.</text>
</comment>
<accession>E7GH61</accession>
<keyword evidence="2" id="KW-0812">Transmembrane</keyword>
<protein>
    <submittedName>
        <fullName evidence="4">General glycosylation pathway protein</fullName>
    </submittedName>
</protein>
<dbReference type="GO" id="GO:0016780">
    <property type="term" value="F:phosphotransferase activity, for other substituted phosphate groups"/>
    <property type="evidence" value="ECO:0007669"/>
    <property type="project" value="TreeGrafter"/>
</dbReference>
<name>E7GH61_CLOS6</name>
<dbReference type="Pfam" id="PF02397">
    <property type="entry name" value="Bac_transf"/>
    <property type="match status" value="1"/>
</dbReference>
<evidence type="ECO:0000313" key="5">
    <source>
        <dbReference type="Proteomes" id="UP000002970"/>
    </source>
</evidence>
<dbReference type="Proteomes" id="UP000002970">
    <property type="component" value="Unassembled WGS sequence"/>
</dbReference>
<keyword evidence="2" id="KW-1133">Transmembrane helix</keyword>
<dbReference type="eggNOG" id="COG2148">
    <property type="taxonomic scope" value="Bacteria"/>
</dbReference>
<feature type="transmembrane region" description="Helical" evidence="2">
    <location>
        <begin position="12"/>
        <end position="32"/>
    </location>
</feature>
<evidence type="ECO:0000256" key="1">
    <source>
        <dbReference type="ARBA" id="ARBA00006464"/>
    </source>
</evidence>
<sequence>MLMAVKRGIDIIISFLGIAVLSPLWLLIGLLVKTTSPGPILFCQERPGYHRKLFKVYKFRTMHPGSEQMTKGQEVLKDDARVTSFGKFLRRTKLDEIPQLLNILKGEMSLIGPRPERVSSLEDYTLFIEKRLNMRPGLTGLAQVSGNIYLDLQERYRLDVYYVEHFSLCLDLKILIRTIWVVLFGEERYKNRPLVRVEEKSE</sequence>
<evidence type="ECO:0000313" key="4">
    <source>
        <dbReference type="EMBL" id="EGA95839.1"/>
    </source>
</evidence>
<dbReference type="HOGENOM" id="CLU_024920_1_4_9"/>